<keyword evidence="6 8" id="KW-0472">Membrane</keyword>
<evidence type="ECO:0000256" key="8">
    <source>
        <dbReference type="HAMAP-Rule" id="MF_00911"/>
    </source>
</evidence>
<feature type="domain" description="POTRA" evidence="9">
    <location>
        <begin position="43"/>
        <end position="111"/>
    </location>
</feature>
<dbReference type="PANTHER" id="PTHR37820:SF1">
    <property type="entry name" value="CELL DIVISION PROTEIN FTSQ"/>
    <property type="match status" value="1"/>
</dbReference>
<evidence type="ECO:0000256" key="2">
    <source>
        <dbReference type="ARBA" id="ARBA00022475"/>
    </source>
</evidence>
<evidence type="ECO:0000256" key="7">
    <source>
        <dbReference type="ARBA" id="ARBA00023306"/>
    </source>
</evidence>
<dbReference type="Proteomes" id="UP000887023">
    <property type="component" value="Chromosome"/>
</dbReference>
<keyword evidence="5 8" id="KW-1133">Transmembrane helix</keyword>
<keyword evidence="2 8" id="KW-1003">Cell membrane</keyword>
<keyword evidence="4 8" id="KW-0812">Transmembrane</keyword>
<dbReference type="PROSITE" id="PS51779">
    <property type="entry name" value="POTRA"/>
    <property type="match status" value="1"/>
</dbReference>
<dbReference type="Pfam" id="PF03799">
    <property type="entry name" value="FtsQ_DivIB_C"/>
    <property type="match status" value="1"/>
</dbReference>
<reference evidence="10" key="1">
    <citation type="submission" date="2021-07" db="EMBL/GenBank/DDBJ databases">
        <title>Candidatus Kaistella beijingensis sp. nov. isolated from a municipal wastewater treatment plant is involved in sludge foaming.</title>
        <authorList>
            <person name="Song Y."/>
            <person name="Liu S.-J."/>
        </authorList>
    </citation>
    <scope>NUCLEOTIDE SEQUENCE</scope>
    <source>
        <strain evidence="10">DSM 43998</strain>
    </source>
</reference>
<comment type="similarity">
    <text evidence="8">Belongs to the FtsQ/DivIB family. FtsQ subfamily.</text>
</comment>
<proteinExistence type="inferred from homology"/>
<feature type="transmembrane region" description="Helical" evidence="8">
    <location>
        <begin position="21"/>
        <end position="39"/>
    </location>
</feature>
<comment type="subcellular location">
    <subcellularLocation>
        <location evidence="8">Cell membrane</location>
        <topology evidence="8">Single-pass type II membrane protein</topology>
    </subcellularLocation>
    <subcellularLocation>
        <location evidence="1">Membrane</location>
    </subcellularLocation>
    <text evidence="8">Localizes to the division septum.</text>
</comment>
<evidence type="ECO:0000256" key="1">
    <source>
        <dbReference type="ARBA" id="ARBA00004370"/>
    </source>
</evidence>
<dbReference type="EMBL" id="CP079105">
    <property type="protein sequence ID" value="QXQ15098.1"/>
    <property type="molecule type" value="Genomic_DNA"/>
</dbReference>
<keyword evidence="3 8" id="KW-0132">Cell division</keyword>
<evidence type="ECO:0000256" key="6">
    <source>
        <dbReference type="ARBA" id="ARBA00023136"/>
    </source>
</evidence>
<dbReference type="InterPro" id="IPR013685">
    <property type="entry name" value="POTRA_FtsQ_type"/>
</dbReference>
<dbReference type="Gene3D" id="3.10.20.310">
    <property type="entry name" value="membrane protein fhac"/>
    <property type="match status" value="1"/>
</dbReference>
<dbReference type="InterPro" id="IPR050487">
    <property type="entry name" value="FtsQ_DivIB"/>
</dbReference>
<organism evidence="10 11">
    <name type="scientific">Skermania pinensis</name>
    <dbReference type="NCBI Taxonomy" id="39122"/>
    <lineage>
        <taxon>Bacteria</taxon>
        <taxon>Bacillati</taxon>
        <taxon>Actinomycetota</taxon>
        <taxon>Actinomycetes</taxon>
        <taxon>Mycobacteriales</taxon>
        <taxon>Gordoniaceae</taxon>
        <taxon>Skermania</taxon>
    </lineage>
</organism>
<comment type="function">
    <text evidence="8">Essential cell division protein.</text>
</comment>
<dbReference type="Pfam" id="PF08478">
    <property type="entry name" value="POTRA_1"/>
    <property type="match status" value="1"/>
</dbReference>
<gene>
    <name evidence="8" type="primary">ftsQ</name>
    <name evidence="10" type="ORF">KV203_07055</name>
</gene>
<evidence type="ECO:0000256" key="3">
    <source>
        <dbReference type="ARBA" id="ARBA00022618"/>
    </source>
</evidence>
<name>A0ABX8SB62_9ACTN</name>
<evidence type="ECO:0000259" key="9">
    <source>
        <dbReference type="PROSITE" id="PS51779"/>
    </source>
</evidence>
<evidence type="ECO:0000256" key="5">
    <source>
        <dbReference type="ARBA" id="ARBA00022989"/>
    </source>
</evidence>
<protein>
    <recommendedName>
        <fullName evidence="8">Cell division protein FtsQ</fullName>
    </recommendedName>
</protein>
<keyword evidence="7 8" id="KW-0131">Cell cycle</keyword>
<sequence length="233" mass="24742">MNRPARRERRGERAIARSVGRVLAVVALIAAVLAVVAWFSPLLAVRSVRVEGAAAVPAEQIVAAAAVEDGRPLLRVDIDAAARRVAAIPKVAQARVQRSYPSTIRIVVVERVPVAYVDSPQGPHLLDAGGVEFAIEPAPPNLPQLTVPDPGPNDPKTTAALAVLAAVPPVLRDQIRAVTVPSLSAITFALRDNRVLVWGDDQHSPRKVEVALPLLAQPGQTYDVSSPDLPTVR</sequence>
<evidence type="ECO:0000256" key="4">
    <source>
        <dbReference type="ARBA" id="ARBA00022692"/>
    </source>
</evidence>
<keyword evidence="11" id="KW-1185">Reference proteome</keyword>
<dbReference type="InterPro" id="IPR026579">
    <property type="entry name" value="FtsQ"/>
</dbReference>
<dbReference type="InterPro" id="IPR034746">
    <property type="entry name" value="POTRA"/>
</dbReference>
<dbReference type="PANTHER" id="PTHR37820">
    <property type="entry name" value="CELL DIVISION PROTEIN DIVIB"/>
    <property type="match status" value="1"/>
</dbReference>
<dbReference type="InterPro" id="IPR005548">
    <property type="entry name" value="Cell_div_FtsQ/DivIB_C"/>
</dbReference>
<accession>A0ABX8SB62</accession>
<evidence type="ECO:0000313" key="10">
    <source>
        <dbReference type="EMBL" id="QXQ15098.1"/>
    </source>
</evidence>
<dbReference type="HAMAP" id="MF_00911">
    <property type="entry name" value="FtsQ_subfam"/>
    <property type="match status" value="1"/>
</dbReference>
<evidence type="ECO:0000313" key="11">
    <source>
        <dbReference type="Proteomes" id="UP000887023"/>
    </source>
</evidence>